<dbReference type="EMBL" id="JBHSOD010000013">
    <property type="protein sequence ID" value="MFC5886022.1"/>
    <property type="molecule type" value="Genomic_DNA"/>
</dbReference>
<sequence length="138" mass="14926">MDPELAALASTAATALVTAWTTDAWTGLKQGLGRLIGRGNDHRAAVVAADLATTQTELAAADATGDLDRVAQVEQAWRDRLRLLLAEDPAAEAELRLILDDFERARSNSAARDRDHLEVHHNTFHGPVQLKGVQNNRG</sequence>
<evidence type="ECO:0000313" key="1">
    <source>
        <dbReference type="EMBL" id="MFC5886022.1"/>
    </source>
</evidence>
<evidence type="ECO:0000313" key="2">
    <source>
        <dbReference type="Proteomes" id="UP001596067"/>
    </source>
</evidence>
<accession>A0ABW1EVA7</accession>
<dbReference type="RefSeq" id="WP_313765327.1">
    <property type="nucleotide sequence ID" value="NZ_BAAAVH010000002.1"/>
</dbReference>
<organism evidence="1 2">
    <name type="scientific">Kitasatospora aburaviensis</name>
    <dbReference type="NCBI Taxonomy" id="67265"/>
    <lineage>
        <taxon>Bacteria</taxon>
        <taxon>Bacillati</taxon>
        <taxon>Actinomycetota</taxon>
        <taxon>Actinomycetes</taxon>
        <taxon>Kitasatosporales</taxon>
        <taxon>Streptomycetaceae</taxon>
        <taxon>Kitasatospora</taxon>
    </lineage>
</organism>
<dbReference type="Proteomes" id="UP001596067">
    <property type="component" value="Unassembled WGS sequence"/>
</dbReference>
<protein>
    <submittedName>
        <fullName evidence="1">Uncharacterized protein</fullName>
    </submittedName>
</protein>
<reference evidence="2" key="1">
    <citation type="journal article" date="2019" name="Int. J. Syst. Evol. Microbiol.">
        <title>The Global Catalogue of Microorganisms (GCM) 10K type strain sequencing project: providing services to taxonomists for standard genome sequencing and annotation.</title>
        <authorList>
            <consortium name="The Broad Institute Genomics Platform"/>
            <consortium name="The Broad Institute Genome Sequencing Center for Infectious Disease"/>
            <person name="Wu L."/>
            <person name="Ma J."/>
        </authorList>
    </citation>
    <scope>NUCLEOTIDE SEQUENCE [LARGE SCALE GENOMIC DNA]</scope>
    <source>
        <strain evidence="2">CGMCC 4.1469</strain>
    </source>
</reference>
<proteinExistence type="predicted"/>
<gene>
    <name evidence="1" type="ORF">ACFP0N_13695</name>
</gene>
<name>A0ABW1EVA7_9ACTN</name>
<keyword evidence="2" id="KW-1185">Reference proteome</keyword>
<comment type="caution">
    <text evidence="1">The sequence shown here is derived from an EMBL/GenBank/DDBJ whole genome shotgun (WGS) entry which is preliminary data.</text>
</comment>